<name>A0A2U1S8L2_9EURY</name>
<gene>
    <name evidence="1" type="ORF">MBBWO_11830</name>
</gene>
<dbReference type="RefSeq" id="WP_133241507.1">
    <property type="nucleotide sequence ID" value="NZ_MZGU01000004.1"/>
</dbReference>
<organism evidence="1 2">
    <name type="scientific">Methanobrevibacter woesei</name>
    <dbReference type="NCBI Taxonomy" id="190976"/>
    <lineage>
        <taxon>Archaea</taxon>
        <taxon>Methanobacteriati</taxon>
        <taxon>Methanobacteriota</taxon>
        <taxon>Methanomada group</taxon>
        <taxon>Methanobacteria</taxon>
        <taxon>Methanobacteriales</taxon>
        <taxon>Methanobacteriaceae</taxon>
        <taxon>Methanobrevibacter</taxon>
    </lineage>
</organism>
<protein>
    <submittedName>
        <fullName evidence="1">Uncharacterized protein</fullName>
    </submittedName>
</protein>
<proteinExistence type="predicted"/>
<dbReference type="Proteomes" id="UP000245577">
    <property type="component" value="Unassembled WGS sequence"/>
</dbReference>
<comment type="caution">
    <text evidence="1">The sequence shown here is derived from an EMBL/GenBank/DDBJ whole genome shotgun (WGS) entry which is preliminary data.</text>
</comment>
<dbReference type="EMBL" id="MZGU01000004">
    <property type="protein sequence ID" value="PWB86328.1"/>
    <property type="molecule type" value="Genomic_DNA"/>
</dbReference>
<evidence type="ECO:0000313" key="2">
    <source>
        <dbReference type="Proteomes" id="UP000245577"/>
    </source>
</evidence>
<reference evidence="1 2" key="1">
    <citation type="submission" date="2017-03" db="EMBL/GenBank/DDBJ databases">
        <title>Genome sequence of Methanobrevibacter wosei.</title>
        <authorList>
            <person name="Poehlein A."/>
            <person name="Seedorf H."/>
            <person name="Daniel R."/>
        </authorList>
    </citation>
    <scope>NUCLEOTIDE SEQUENCE [LARGE SCALE GENOMIC DNA]</scope>
    <source>
        <strain evidence="1 2">DSM 11979</strain>
    </source>
</reference>
<sequence>MKMHVEPIFKSSLYSVINANINIPEGIAASIIEIFVYKEGNENTMHNINTTAGYNNDFNKNVNPITL</sequence>
<evidence type="ECO:0000313" key="1">
    <source>
        <dbReference type="EMBL" id="PWB86328.1"/>
    </source>
</evidence>
<dbReference type="AlphaFoldDB" id="A0A2U1S8L2"/>
<accession>A0A2U1S8L2</accession>
<keyword evidence="2" id="KW-1185">Reference proteome</keyword>